<comment type="caution">
    <text evidence="5">The sequence shown here is derived from an EMBL/GenBank/DDBJ whole genome shotgun (WGS) entry which is preliminary data.</text>
</comment>
<reference evidence="5" key="1">
    <citation type="submission" date="2020-11" db="EMBL/GenBank/DDBJ databases">
        <authorList>
            <consortium name="DOE Joint Genome Institute"/>
            <person name="Ahrendt S."/>
            <person name="Riley R."/>
            <person name="Andreopoulos W."/>
            <person name="LaButti K."/>
            <person name="Pangilinan J."/>
            <person name="Ruiz-duenas F.J."/>
            <person name="Barrasa J.M."/>
            <person name="Sanchez-Garcia M."/>
            <person name="Camarero S."/>
            <person name="Miyauchi S."/>
            <person name="Serrano A."/>
            <person name="Linde D."/>
            <person name="Babiker R."/>
            <person name="Drula E."/>
            <person name="Ayuso-Fernandez I."/>
            <person name="Pacheco R."/>
            <person name="Padilla G."/>
            <person name="Ferreira P."/>
            <person name="Barriuso J."/>
            <person name="Kellner H."/>
            <person name="Castanera R."/>
            <person name="Alfaro M."/>
            <person name="Ramirez L."/>
            <person name="Pisabarro A.G."/>
            <person name="Kuo A."/>
            <person name="Tritt A."/>
            <person name="Lipzen A."/>
            <person name="He G."/>
            <person name="Yan M."/>
            <person name="Ng V."/>
            <person name="Cullen D."/>
            <person name="Martin F."/>
            <person name="Rosso M.-N."/>
            <person name="Henrissat B."/>
            <person name="Hibbett D."/>
            <person name="Martinez A.T."/>
            <person name="Grigoriev I.V."/>
        </authorList>
    </citation>
    <scope>NUCLEOTIDE SEQUENCE</scope>
    <source>
        <strain evidence="5">AH 44721</strain>
    </source>
</reference>
<evidence type="ECO:0000256" key="1">
    <source>
        <dbReference type="ARBA" id="ARBA00007447"/>
    </source>
</evidence>
<accession>A0A9P5TJL0</accession>
<keyword evidence="3" id="KW-1133">Transmembrane helix</keyword>
<evidence type="ECO:0000313" key="5">
    <source>
        <dbReference type="EMBL" id="KAF8888717.1"/>
    </source>
</evidence>
<dbReference type="InterPro" id="IPR001461">
    <property type="entry name" value="Aspartic_peptidase_A1"/>
</dbReference>
<keyword evidence="3" id="KW-0472">Membrane</keyword>
<feature type="transmembrane region" description="Helical" evidence="3">
    <location>
        <begin position="453"/>
        <end position="478"/>
    </location>
</feature>
<dbReference type="GO" id="GO:0004190">
    <property type="term" value="F:aspartic-type endopeptidase activity"/>
    <property type="evidence" value="ECO:0007669"/>
    <property type="project" value="InterPro"/>
</dbReference>
<keyword evidence="3" id="KW-0812">Transmembrane</keyword>
<evidence type="ECO:0000256" key="3">
    <source>
        <dbReference type="SAM" id="Phobius"/>
    </source>
</evidence>
<gene>
    <name evidence="5" type="ORF">CPB84DRAFT_1786033</name>
</gene>
<dbReference type="AlphaFoldDB" id="A0A9P5TJL0"/>
<evidence type="ECO:0000313" key="6">
    <source>
        <dbReference type="Proteomes" id="UP000724874"/>
    </source>
</evidence>
<protein>
    <submittedName>
        <fullName evidence="5">Aspartic peptidase domain-containing protein</fullName>
    </submittedName>
</protein>
<dbReference type="InterPro" id="IPR033121">
    <property type="entry name" value="PEPTIDASE_A1"/>
</dbReference>
<dbReference type="Gene3D" id="2.40.70.10">
    <property type="entry name" value="Acid Proteases"/>
    <property type="match status" value="2"/>
</dbReference>
<dbReference type="InterPro" id="IPR021109">
    <property type="entry name" value="Peptidase_aspartic_dom_sf"/>
</dbReference>
<feature type="region of interest" description="Disordered" evidence="2">
    <location>
        <begin position="536"/>
        <end position="626"/>
    </location>
</feature>
<feature type="domain" description="Peptidase A1" evidence="4">
    <location>
        <begin position="53"/>
        <end position="411"/>
    </location>
</feature>
<dbReference type="Pfam" id="PF00026">
    <property type="entry name" value="Asp"/>
    <property type="match status" value="1"/>
</dbReference>
<evidence type="ECO:0000256" key="2">
    <source>
        <dbReference type="SAM" id="MobiDB-lite"/>
    </source>
</evidence>
<dbReference type="PANTHER" id="PTHR47966">
    <property type="entry name" value="BETA-SITE APP-CLEAVING ENZYME, ISOFORM A-RELATED"/>
    <property type="match status" value="1"/>
</dbReference>
<organism evidence="5 6">
    <name type="scientific">Gymnopilus junonius</name>
    <name type="common">Spectacular rustgill mushroom</name>
    <name type="synonym">Gymnopilus spectabilis subsp. junonius</name>
    <dbReference type="NCBI Taxonomy" id="109634"/>
    <lineage>
        <taxon>Eukaryota</taxon>
        <taxon>Fungi</taxon>
        <taxon>Dikarya</taxon>
        <taxon>Basidiomycota</taxon>
        <taxon>Agaricomycotina</taxon>
        <taxon>Agaricomycetes</taxon>
        <taxon>Agaricomycetidae</taxon>
        <taxon>Agaricales</taxon>
        <taxon>Agaricineae</taxon>
        <taxon>Hymenogastraceae</taxon>
        <taxon>Gymnopilus</taxon>
    </lineage>
</organism>
<sequence>MPISRRWKGKERALDLGVFFRPRADAAQEGDGGADGVVLPLDMVGTGIYDVAYTIPVQFGDDGQQQFSLQVDTGSSDLVLGSLDFMSSGPCGQTQGHLYNPSDSNPTGQNFSIPYLEGSASGPIVWDKVSIGGYTIDNQALAAANDVESEPLSAQFSGILGLALPLNSIIAQKVPAVTSNDPDGAAFASNLFSLTPISSAPASRFLSLSLSRPGSDRIPALLGIGRHPSEVVSDPSKITYDTLVSEAAGSLFWKTSVRAITVWVNGEEKNVQLGRSNTGAVWPSAVMDTGVPVILTTSTIANAVYGAIGVQPANDGMYYVSCTTPLNMTITIDSRPPISLHPLDLTSYPTSSSSDPNPNSSKFCVGLIQTADSALSNPSSSIGDMILGVPFLRNVYTVMAYTPPNSDGTFPNVGNETNDGGAGQVPIESGVPTSSNTGSSGNTKTVGGKHMSVGIWVLVGLAAFCFLCGSLFGIRYFLFRRRFRRAGGRAGRKTAYRLARSNFGGSNRTLALGDGVVPVPGGAPEDEMRYRSMLAARKEKRSNSTVDSDRTRVGVGAEAEAEADGSFLDMKGQDGGEEGDDADEFGYVRRSKRISTNSQGSDDFDPRAATMVGSGARRGSHHSADDRDEITAAHIPLVAGHRSSSSSGLSSPNTPSFPRPQSHHQYTDSDPPDTPLPFLSATSTASFPLPSADPAQPHKPTLSVDQPLLSHDHHRRALSMLSDGSMYDDAPPLPPPPPQAAQGYMAEDGAEEMGVVVGMAGVGTASRTSKVRDLEGWR</sequence>
<dbReference type="EMBL" id="JADNYJ010000083">
    <property type="protein sequence ID" value="KAF8888717.1"/>
    <property type="molecule type" value="Genomic_DNA"/>
</dbReference>
<keyword evidence="6" id="KW-1185">Reference proteome</keyword>
<evidence type="ECO:0000259" key="4">
    <source>
        <dbReference type="PROSITE" id="PS51767"/>
    </source>
</evidence>
<feature type="region of interest" description="Disordered" evidence="2">
    <location>
        <begin position="723"/>
        <end position="742"/>
    </location>
</feature>
<feature type="region of interest" description="Disordered" evidence="2">
    <location>
        <begin position="639"/>
        <end position="708"/>
    </location>
</feature>
<name>A0A9P5TJL0_GYMJU</name>
<dbReference type="PROSITE" id="PS51767">
    <property type="entry name" value="PEPTIDASE_A1"/>
    <property type="match status" value="1"/>
</dbReference>
<dbReference type="SUPFAM" id="SSF50630">
    <property type="entry name" value="Acid proteases"/>
    <property type="match status" value="1"/>
</dbReference>
<feature type="compositionally biased region" description="Acidic residues" evidence="2">
    <location>
        <begin position="575"/>
        <end position="584"/>
    </location>
</feature>
<comment type="similarity">
    <text evidence="1">Belongs to the peptidase A1 family.</text>
</comment>
<dbReference type="CDD" id="cd05471">
    <property type="entry name" value="pepsin_like"/>
    <property type="match status" value="1"/>
</dbReference>
<dbReference type="GO" id="GO:0006508">
    <property type="term" value="P:proteolysis"/>
    <property type="evidence" value="ECO:0007669"/>
    <property type="project" value="InterPro"/>
</dbReference>
<dbReference type="InterPro" id="IPR034164">
    <property type="entry name" value="Pepsin-like_dom"/>
</dbReference>
<proteinExistence type="inferred from homology"/>
<dbReference type="Proteomes" id="UP000724874">
    <property type="component" value="Unassembled WGS sequence"/>
</dbReference>
<dbReference type="PANTHER" id="PTHR47966:SF57">
    <property type="entry name" value="PEPTIDASE A1 DOMAIN-CONTAINING PROTEIN"/>
    <property type="match status" value="1"/>
</dbReference>
<dbReference type="OrthoDB" id="2747330at2759"/>